<evidence type="ECO:0000256" key="1">
    <source>
        <dbReference type="SAM" id="MobiDB-lite"/>
    </source>
</evidence>
<dbReference type="PROSITE" id="PS52006">
    <property type="entry name" value="GH64"/>
    <property type="match status" value="1"/>
</dbReference>
<accession>A0ABN1HNB2</accession>
<protein>
    <recommendedName>
        <fullName evidence="2">GH64 domain-containing protein</fullName>
    </recommendedName>
</protein>
<dbReference type="Proteomes" id="UP001500724">
    <property type="component" value="Unassembled WGS sequence"/>
</dbReference>
<gene>
    <name evidence="3" type="ORF">GCM10009535_44700</name>
</gene>
<dbReference type="InterPro" id="IPR037398">
    <property type="entry name" value="Glyco_hydro_64_fam"/>
</dbReference>
<organism evidence="3 4">
    <name type="scientific">Streptomyces thermocarboxydovorans</name>
    <dbReference type="NCBI Taxonomy" id="59298"/>
    <lineage>
        <taxon>Bacteria</taxon>
        <taxon>Bacillati</taxon>
        <taxon>Actinomycetota</taxon>
        <taxon>Actinomycetes</taxon>
        <taxon>Kitasatosporales</taxon>
        <taxon>Streptomycetaceae</taxon>
        <taxon>Streptomyces</taxon>
    </lineage>
</organism>
<dbReference type="InterPro" id="IPR037176">
    <property type="entry name" value="Osmotin/thaumatin-like_sf"/>
</dbReference>
<name>A0ABN1HNB2_9ACTN</name>
<reference evidence="3 4" key="1">
    <citation type="journal article" date="2019" name="Int. J. Syst. Evol. Microbiol.">
        <title>The Global Catalogue of Microorganisms (GCM) 10K type strain sequencing project: providing services to taxonomists for standard genome sequencing and annotation.</title>
        <authorList>
            <consortium name="The Broad Institute Genomics Platform"/>
            <consortium name="The Broad Institute Genome Sequencing Center for Infectious Disease"/>
            <person name="Wu L."/>
            <person name="Ma J."/>
        </authorList>
    </citation>
    <scope>NUCLEOTIDE SEQUENCE [LARGE SCALE GENOMIC DNA]</scope>
    <source>
        <strain evidence="3 4">JCM 10367</strain>
    </source>
</reference>
<dbReference type="Gene3D" id="2.60.110.10">
    <property type="entry name" value="Thaumatin"/>
    <property type="match status" value="1"/>
</dbReference>
<dbReference type="PANTHER" id="PTHR38165:SF1">
    <property type="entry name" value="GLUCANASE B"/>
    <property type="match status" value="1"/>
</dbReference>
<comment type="caution">
    <text evidence="3">The sequence shown here is derived from an EMBL/GenBank/DDBJ whole genome shotgun (WGS) entry which is preliminary data.</text>
</comment>
<dbReference type="Pfam" id="PF16483">
    <property type="entry name" value="Glyco_hydro_64"/>
    <property type="match status" value="1"/>
</dbReference>
<dbReference type="InterPro" id="IPR032477">
    <property type="entry name" value="Glyco_hydro_64"/>
</dbReference>
<keyword evidence="4" id="KW-1185">Reference proteome</keyword>
<feature type="domain" description="GH64" evidence="2">
    <location>
        <begin position="1"/>
        <end position="76"/>
    </location>
</feature>
<evidence type="ECO:0000313" key="4">
    <source>
        <dbReference type="Proteomes" id="UP001500724"/>
    </source>
</evidence>
<dbReference type="PANTHER" id="PTHR38165">
    <property type="match status" value="1"/>
</dbReference>
<proteinExistence type="predicted"/>
<feature type="compositionally biased region" description="Polar residues" evidence="1">
    <location>
        <begin position="7"/>
        <end position="20"/>
    </location>
</feature>
<sequence length="77" mass="8519">MLGAAFNRTTLLSHPEQPTTEPGEFYRTELTNHYAKAMHEATEDGKAYGFAFDDVADFASYVQDTAPTGLRLTLTAF</sequence>
<dbReference type="EMBL" id="BAAAGU010000049">
    <property type="protein sequence ID" value="GAA0660287.1"/>
    <property type="molecule type" value="Genomic_DNA"/>
</dbReference>
<evidence type="ECO:0000313" key="3">
    <source>
        <dbReference type="EMBL" id="GAA0660287.1"/>
    </source>
</evidence>
<feature type="region of interest" description="Disordered" evidence="1">
    <location>
        <begin position="1"/>
        <end position="23"/>
    </location>
</feature>
<evidence type="ECO:0000259" key="2">
    <source>
        <dbReference type="PROSITE" id="PS52006"/>
    </source>
</evidence>